<dbReference type="Proteomes" id="UP001162501">
    <property type="component" value="Chromosome 20"/>
</dbReference>
<reference evidence="1" key="2">
    <citation type="submission" date="2025-03" db="EMBL/GenBank/DDBJ databases">
        <authorList>
            <consortium name="ELIXIR-Norway"/>
            <consortium name="Elixir Norway"/>
        </authorList>
    </citation>
    <scope>NUCLEOTIDE SEQUENCE</scope>
</reference>
<sequence>MPEFHGKSHGLRSLAGYSPGVAKSQTGLSDFTFTFHRGSTPAPSSASEDGSSEANLAVSIAEPGAFQVAQWLSPPATVGNLGSTSVGNPSEGGNGNPLQALPGKFHG</sequence>
<gene>
    <name evidence="1" type="ORF">MRATA1EN22A_LOCUS11157</name>
</gene>
<organism evidence="1 2">
    <name type="scientific">Rangifer tarandus platyrhynchus</name>
    <name type="common">Svalbard reindeer</name>
    <dbReference type="NCBI Taxonomy" id="3082113"/>
    <lineage>
        <taxon>Eukaryota</taxon>
        <taxon>Metazoa</taxon>
        <taxon>Chordata</taxon>
        <taxon>Craniata</taxon>
        <taxon>Vertebrata</taxon>
        <taxon>Euteleostomi</taxon>
        <taxon>Mammalia</taxon>
        <taxon>Eutheria</taxon>
        <taxon>Laurasiatheria</taxon>
        <taxon>Artiodactyla</taxon>
        <taxon>Ruminantia</taxon>
        <taxon>Pecora</taxon>
        <taxon>Cervidae</taxon>
        <taxon>Odocoileinae</taxon>
        <taxon>Rangifer</taxon>
    </lineage>
</organism>
<reference evidence="1" key="1">
    <citation type="submission" date="2023-05" db="EMBL/GenBank/DDBJ databases">
        <authorList>
            <consortium name="ELIXIR-Norway"/>
        </authorList>
    </citation>
    <scope>NUCLEOTIDE SEQUENCE</scope>
</reference>
<evidence type="ECO:0000313" key="1">
    <source>
        <dbReference type="EMBL" id="CAN0040727.1"/>
    </source>
</evidence>
<protein>
    <submittedName>
        <fullName evidence="1">Uncharacterized protein</fullName>
    </submittedName>
</protein>
<name>A0AC59YWP9_RANTA</name>
<evidence type="ECO:0000313" key="2">
    <source>
        <dbReference type="Proteomes" id="UP001162501"/>
    </source>
</evidence>
<proteinExistence type="predicted"/>
<dbReference type="EMBL" id="OX596104">
    <property type="protein sequence ID" value="CAN0040727.1"/>
    <property type="molecule type" value="Genomic_DNA"/>
</dbReference>
<accession>A0AC59YWP9</accession>